<name>A0A8S5VH88_9CAUD</name>
<protein>
    <submittedName>
        <fullName evidence="1">Uncharacterized protein</fullName>
    </submittedName>
</protein>
<evidence type="ECO:0000313" key="1">
    <source>
        <dbReference type="EMBL" id="DAG06040.1"/>
    </source>
</evidence>
<organism evidence="1">
    <name type="scientific">Myoviridae sp. ctkfK18</name>
    <dbReference type="NCBI Taxonomy" id="2825165"/>
    <lineage>
        <taxon>Viruses</taxon>
        <taxon>Duplodnaviria</taxon>
        <taxon>Heunggongvirae</taxon>
        <taxon>Uroviricota</taxon>
        <taxon>Caudoviricetes</taxon>
    </lineage>
</organism>
<proteinExistence type="predicted"/>
<accession>A0A8S5VH88</accession>
<reference evidence="1" key="1">
    <citation type="journal article" date="2021" name="Proc. Natl. Acad. Sci. U.S.A.">
        <title>A Catalog of Tens of Thousands of Viruses from Human Metagenomes Reveals Hidden Associations with Chronic Diseases.</title>
        <authorList>
            <person name="Tisza M.J."/>
            <person name="Buck C.B."/>
        </authorList>
    </citation>
    <scope>NUCLEOTIDE SEQUENCE</scope>
    <source>
        <strain evidence="1">CtkfK18</strain>
    </source>
</reference>
<sequence length="241" mass="28471">MDTKILNLMINELHLLNKEKNVMNSNLYYILKVKWPNAEDVVRSSEDHVYSHIGYERIYRNLSYSALQIYKYTYVNHKYTTMTSMQDRFRTVKEAGLVIDVNNMDIDKMVDACGLVFAIDKLMISRLCKDIAEIIVREIDVSKEMFMSSIKFLQGFLEFIVEYHNYEDYKDRFISRYRDGITGFELFLISEMFKIVKNLKLFNTDESMLDLLRGGPFYDLDQHNISSQESSLPEPEMSDDE</sequence>
<dbReference type="EMBL" id="BK016265">
    <property type="protein sequence ID" value="DAG06040.1"/>
    <property type="molecule type" value="Genomic_DNA"/>
</dbReference>